<keyword evidence="2" id="KW-1185">Reference proteome</keyword>
<comment type="caution">
    <text evidence="1">The sequence shown here is derived from an EMBL/GenBank/DDBJ whole genome shotgun (WGS) entry which is preliminary data.</text>
</comment>
<gene>
    <name evidence="1" type="ORF">NN4_50080</name>
</gene>
<sequence>MRMNGVYARDEEGQVAYVRELLEIFAAEGVDAAFVFLFALYDHVHRFDGDPKDDLDSASYGIVKVLDAGLGQAYPDMPWEPKVAFGALAEHYRKV</sequence>
<accession>A0A511MIS8</accession>
<protein>
    <submittedName>
        <fullName evidence="1">Uncharacterized protein</fullName>
    </submittedName>
</protein>
<name>A0A511MIS8_9NOCA</name>
<dbReference type="AlphaFoldDB" id="A0A511MIS8"/>
<dbReference type="Proteomes" id="UP000321424">
    <property type="component" value="Unassembled WGS sequence"/>
</dbReference>
<reference evidence="1 2" key="1">
    <citation type="submission" date="2019-07" db="EMBL/GenBank/DDBJ databases">
        <title>Whole genome shotgun sequence of Nocardia ninae NBRC 108245.</title>
        <authorList>
            <person name="Hosoyama A."/>
            <person name="Uohara A."/>
            <person name="Ohji S."/>
            <person name="Ichikawa N."/>
        </authorList>
    </citation>
    <scope>NUCLEOTIDE SEQUENCE [LARGE SCALE GENOMIC DNA]</scope>
    <source>
        <strain evidence="1 2">NBRC 108245</strain>
    </source>
</reference>
<organism evidence="1 2">
    <name type="scientific">Nocardia ninae NBRC 108245</name>
    <dbReference type="NCBI Taxonomy" id="1210091"/>
    <lineage>
        <taxon>Bacteria</taxon>
        <taxon>Bacillati</taxon>
        <taxon>Actinomycetota</taxon>
        <taxon>Actinomycetes</taxon>
        <taxon>Mycobacteriales</taxon>
        <taxon>Nocardiaceae</taxon>
        <taxon>Nocardia</taxon>
    </lineage>
</organism>
<evidence type="ECO:0000313" key="2">
    <source>
        <dbReference type="Proteomes" id="UP000321424"/>
    </source>
</evidence>
<dbReference type="EMBL" id="BJXA01000037">
    <property type="protein sequence ID" value="GEM40489.1"/>
    <property type="molecule type" value="Genomic_DNA"/>
</dbReference>
<proteinExistence type="predicted"/>
<evidence type="ECO:0000313" key="1">
    <source>
        <dbReference type="EMBL" id="GEM40489.1"/>
    </source>
</evidence>